<dbReference type="EC" id="2.4.1.-" evidence="11"/>
<keyword evidence="7 11" id="KW-0812">Transmembrane</keyword>
<keyword evidence="8 11" id="KW-0256">Endoplasmic reticulum</keyword>
<evidence type="ECO:0000313" key="12">
    <source>
        <dbReference type="EMBL" id="KAK9832107.1"/>
    </source>
</evidence>
<keyword evidence="4 11" id="KW-0337">GPI-anchor biosynthesis</keyword>
<evidence type="ECO:0000256" key="10">
    <source>
        <dbReference type="ARBA" id="ARBA00023136"/>
    </source>
</evidence>
<dbReference type="GO" id="GO:0005789">
    <property type="term" value="C:endoplasmic reticulum membrane"/>
    <property type="evidence" value="ECO:0007669"/>
    <property type="project" value="UniProtKB-SubCell"/>
</dbReference>
<keyword evidence="5 11" id="KW-0328">Glycosyltransferase</keyword>
<dbReference type="AlphaFoldDB" id="A0AAW1REN8"/>
<keyword evidence="10 11" id="KW-0472">Membrane</keyword>
<keyword evidence="9 11" id="KW-1133">Transmembrane helix</keyword>
<dbReference type="PANTHER" id="PTHR12886">
    <property type="entry name" value="PIG-M MANNOSYLTRANSFERASE"/>
    <property type="match status" value="1"/>
</dbReference>
<protein>
    <recommendedName>
        <fullName evidence="11">GPI mannosyltransferase 1</fullName>
        <ecNumber evidence="11">2.4.1.-</ecNumber>
    </recommendedName>
    <alternativeName>
        <fullName evidence="11">GPI mannosyltransferase I</fullName>
    </alternativeName>
</protein>
<name>A0AAW1REN8_9CHLO</name>
<sequence>MAGCSPYERATYRYTPFLAVVLIPIALFKPWGKLVFSAADLLVAWLIQRLLRDDDLPKRTVSVSMAAWLFNPFTATISTRGNSESLVAAMLLLLLRCLSHGASQRGGGSFRGVAAAGALLGLATHWRLYPVIYAFPILRHLNLRQRPAKHTKQHTSGRPTPHTFLQHLSAAWPTCNILVFSVAAAASFVCLGAACYAAYGQPFLENAYLYHSRRVDPRHNFSLAFYPAYLAHGRTSRWPDRAAQLAQLAAVAALGWRLAPRLSLAMAAQTMAFVALNKVSTAQYFAWYWALLPLALPDLLASSPQAQRRVG</sequence>
<dbReference type="GO" id="GO:0051751">
    <property type="term" value="F:alpha-1,4-mannosyltransferase activity"/>
    <property type="evidence" value="ECO:0007669"/>
    <property type="project" value="InterPro"/>
</dbReference>
<evidence type="ECO:0000256" key="4">
    <source>
        <dbReference type="ARBA" id="ARBA00022502"/>
    </source>
</evidence>
<evidence type="ECO:0000313" key="13">
    <source>
        <dbReference type="Proteomes" id="UP001445335"/>
    </source>
</evidence>
<organism evidence="12 13">
    <name type="scientific">Elliptochloris bilobata</name>
    <dbReference type="NCBI Taxonomy" id="381761"/>
    <lineage>
        <taxon>Eukaryota</taxon>
        <taxon>Viridiplantae</taxon>
        <taxon>Chlorophyta</taxon>
        <taxon>core chlorophytes</taxon>
        <taxon>Trebouxiophyceae</taxon>
        <taxon>Trebouxiophyceae incertae sedis</taxon>
        <taxon>Elliptochloris clade</taxon>
        <taxon>Elliptochloris</taxon>
    </lineage>
</organism>
<evidence type="ECO:0000256" key="7">
    <source>
        <dbReference type="ARBA" id="ARBA00022692"/>
    </source>
</evidence>
<gene>
    <name evidence="12" type="ORF">WJX81_007738</name>
</gene>
<evidence type="ECO:0000256" key="11">
    <source>
        <dbReference type="RuleBase" id="RU365064"/>
    </source>
</evidence>
<feature type="transmembrane region" description="Helical" evidence="11">
    <location>
        <begin position="177"/>
        <end position="199"/>
    </location>
</feature>
<evidence type="ECO:0000256" key="5">
    <source>
        <dbReference type="ARBA" id="ARBA00022676"/>
    </source>
</evidence>
<proteinExistence type="inferred from homology"/>
<dbReference type="GO" id="GO:0006506">
    <property type="term" value="P:GPI anchor biosynthetic process"/>
    <property type="evidence" value="ECO:0007669"/>
    <property type="project" value="UniProtKB-KW"/>
</dbReference>
<evidence type="ECO:0000256" key="9">
    <source>
        <dbReference type="ARBA" id="ARBA00022989"/>
    </source>
</evidence>
<comment type="caution">
    <text evidence="12">The sequence shown here is derived from an EMBL/GenBank/DDBJ whole genome shotgun (WGS) entry which is preliminary data.</text>
</comment>
<keyword evidence="6 11" id="KW-0808">Transferase</keyword>
<dbReference type="Pfam" id="PF05007">
    <property type="entry name" value="Mannosyl_trans"/>
    <property type="match status" value="1"/>
</dbReference>
<comment type="subcellular location">
    <subcellularLocation>
        <location evidence="1 11">Endoplasmic reticulum membrane</location>
        <topology evidence="1 11">Multi-pass membrane protein</topology>
    </subcellularLocation>
</comment>
<dbReference type="EMBL" id="JALJOU010000042">
    <property type="protein sequence ID" value="KAK9832107.1"/>
    <property type="molecule type" value="Genomic_DNA"/>
</dbReference>
<comment type="similarity">
    <text evidence="3 11">Belongs to the PIGM family.</text>
</comment>
<accession>A0AAW1REN8</accession>
<evidence type="ECO:0000256" key="6">
    <source>
        <dbReference type="ARBA" id="ARBA00022679"/>
    </source>
</evidence>
<evidence type="ECO:0000256" key="3">
    <source>
        <dbReference type="ARBA" id="ARBA00011071"/>
    </source>
</evidence>
<evidence type="ECO:0000256" key="2">
    <source>
        <dbReference type="ARBA" id="ARBA00004687"/>
    </source>
</evidence>
<evidence type="ECO:0000256" key="8">
    <source>
        <dbReference type="ARBA" id="ARBA00022824"/>
    </source>
</evidence>
<dbReference type="GO" id="GO:0004376">
    <property type="term" value="F:GPI mannosyltransferase activity"/>
    <property type="evidence" value="ECO:0007669"/>
    <property type="project" value="InterPro"/>
</dbReference>
<keyword evidence="13" id="KW-1185">Reference proteome</keyword>
<dbReference type="InterPro" id="IPR007704">
    <property type="entry name" value="PIG-M"/>
</dbReference>
<reference evidence="12 13" key="1">
    <citation type="journal article" date="2024" name="Nat. Commun.">
        <title>Phylogenomics reveals the evolutionary origins of lichenization in chlorophyte algae.</title>
        <authorList>
            <person name="Puginier C."/>
            <person name="Libourel C."/>
            <person name="Otte J."/>
            <person name="Skaloud P."/>
            <person name="Haon M."/>
            <person name="Grisel S."/>
            <person name="Petersen M."/>
            <person name="Berrin J.G."/>
            <person name="Delaux P.M."/>
            <person name="Dal Grande F."/>
            <person name="Keller J."/>
        </authorList>
    </citation>
    <scope>NUCLEOTIDE SEQUENCE [LARGE SCALE GENOMIC DNA]</scope>
    <source>
        <strain evidence="12 13">SAG 245.80</strain>
    </source>
</reference>
<dbReference type="Proteomes" id="UP001445335">
    <property type="component" value="Unassembled WGS sequence"/>
</dbReference>
<comment type="caution">
    <text evidence="11">Lacks conserved residue(s) required for the propagation of feature annotation.</text>
</comment>
<dbReference type="PANTHER" id="PTHR12886:SF0">
    <property type="entry name" value="GPI MANNOSYLTRANSFERASE 1"/>
    <property type="match status" value="1"/>
</dbReference>
<evidence type="ECO:0000256" key="1">
    <source>
        <dbReference type="ARBA" id="ARBA00004477"/>
    </source>
</evidence>
<feature type="transmembrane region" description="Helical" evidence="11">
    <location>
        <begin position="12"/>
        <end position="28"/>
    </location>
</feature>
<comment type="function">
    <text evidence="11">Catalytic subunit of the glycosylphosphatidylinositol-mannosyltransferase I complex which catalyzes the transfer of the first mannose, via an alpha-1,4 bond from a dolichol-phosphate-mannose (Dol-P-Man) to the glucosaminyl acyl phosphatidylinositol (GlcN-(acyl)PI) intermediate to generate alpha-D-Man-(1-&gt;4)-alpha-D-GlcN-(1-&gt;6)-(1-radyl,2-acyl-sn-glycero-3-phospho)-2-acyl-inositol and participates in the sixth step of the glycosylphosphatidylinositol-anchor biosynthesis.</text>
</comment>
<dbReference type="GO" id="GO:1990529">
    <property type="term" value="C:glycosylphosphatidylinositol-mannosyltransferase I complex"/>
    <property type="evidence" value="ECO:0007669"/>
    <property type="project" value="TreeGrafter"/>
</dbReference>
<comment type="pathway">
    <text evidence="2 11">Glycolipid biosynthesis; glycosylphosphatidylinositol-anchor biosynthesis.</text>
</comment>